<reference evidence="2" key="2">
    <citation type="journal article" date="2022" name="Microbiol. Resour. Announc.">
        <title>Whole-Genome Sequence of Entomortierella parvispora E1425, a Mucoromycotan Fungus Associated with Burkholderiaceae-Related Endosymbiotic Bacteria.</title>
        <authorList>
            <person name="Herlambang A."/>
            <person name="Guo Y."/>
            <person name="Takashima Y."/>
            <person name="Narisawa K."/>
            <person name="Ohta H."/>
            <person name="Nishizawa T."/>
        </authorList>
    </citation>
    <scope>NUCLEOTIDE SEQUENCE</scope>
    <source>
        <strain evidence="2">E1425</strain>
    </source>
</reference>
<organism evidence="2 3">
    <name type="scientific">Entomortierella parvispora</name>
    <dbReference type="NCBI Taxonomy" id="205924"/>
    <lineage>
        <taxon>Eukaryota</taxon>
        <taxon>Fungi</taxon>
        <taxon>Fungi incertae sedis</taxon>
        <taxon>Mucoromycota</taxon>
        <taxon>Mortierellomycotina</taxon>
        <taxon>Mortierellomycetes</taxon>
        <taxon>Mortierellales</taxon>
        <taxon>Mortierellaceae</taxon>
        <taxon>Entomortierella</taxon>
    </lineage>
</organism>
<evidence type="ECO:0000313" key="2">
    <source>
        <dbReference type="EMBL" id="GJJ74699.1"/>
    </source>
</evidence>
<feature type="compositionally biased region" description="Acidic residues" evidence="1">
    <location>
        <begin position="445"/>
        <end position="457"/>
    </location>
</feature>
<dbReference type="Proteomes" id="UP000827284">
    <property type="component" value="Unassembled WGS sequence"/>
</dbReference>
<protein>
    <submittedName>
        <fullName evidence="2">Uncharacterized protein</fullName>
    </submittedName>
</protein>
<feature type="region of interest" description="Disordered" evidence="1">
    <location>
        <begin position="432"/>
        <end position="457"/>
    </location>
</feature>
<gene>
    <name evidence="2" type="ORF">EMPS_07057</name>
</gene>
<comment type="caution">
    <text evidence="2">The sequence shown here is derived from an EMBL/GenBank/DDBJ whole genome shotgun (WGS) entry which is preliminary data.</text>
</comment>
<sequence length="631" mass="71531">MTEAVSLRRALRECPNLTVLRLAFAWEENWNDMKEAVTEAFKDNVLAMLQNGDHESLTKAIAQLSLSTRLFDSNPHLLDNHLMQSSVPATGLKLLYLRFLPPEDVPIEPVNLATVLDSLSKQTVEITPDFAFHLQRHPVLARLVNAATPVSPMSLPIFPQLGLLDISAPHKQNFVISWESLVQFLVSGAPNLKELWLNRISVLVVGDNLDQEGPEITSLKILGFRCLIGDELAKRVVKTFPQIEELSVYNITPFWQQTDVASTNNVKHWPLSKDDQGYSFTGSSNRTRSGADQEDDEFKRTPFPFLKYLRLRSPNQKIRLETLTDLAPLNELPMPQCFDNLFLEGGHVDGLQTALSLKFPSSLRLQRLTILSHADWNPSVDKESDRIWAQYLMKPCCDEIKSLSLFHRTTIIRAIILDVRNDMSSLEREAGLLGDDKEQSTAPADEGDLGDIESGEDTEEEDIVRLYSSEAYLSVLRQNIRIKVSFVFHLRSLRLQGYWLRNIASEAFILDVNLFLHCCPRLTDFWMLDGSVSDVDLLFRGLGRCPDPPQQSKTSIDLEAVDDGGGEKLETPATPEIALDKELHDVSWINGERPHLQKLQLGMSIPKDDGEIERNLRARFRHMDTLRLFFQ</sequence>
<dbReference type="EMBL" id="BQFW01000009">
    <property type="protein sequence ID" value="GJJ74699.1"/>
    <property type="molecule type" value="Genomic_DNA"/>
</dbReference>
<evidence type="ECO:0000313" key="3">
    <source>
        <dbReference type="Proteomes" id="UP000827284"/>
    </source>
</evidence>
<reference evidence="2" key="1">
    <citation type="submission" date="2021-11" db="EMBL/GenBank/DDBJ databases">
        <authorList>
            <person name="Herlambang A."/>
            <person name="Guo Y."/>
            <person name="Takashima Y."/>
            <person name="Nishizawa T."/>
        </authorList>
    </citation>
    <scope>NUCLEOTIDE SEQUENCE</scope>
    <source>
        <strain evidence="2">E1425</strain>
    </source>
</reference>
<feature type="compositionally biased region" description="Polar residues" evidence="1">
    <location>
        <begin position="278"/>
        <end position="290"/>
    </location>
</feature>
<dbReference type="AlphaFoldDB" id="A0A9P3HDK2"/>
<proteinExistence type="predicted"/>
<evidence type="ECO:0000256" key="1">
    <source>
        <dbReference type="SAM" id="MobiDB-lite"/>
    </source>
</evidence>
<keyword evidence="3" id="KW-1185">Reference proteome</keyword>
<dbReference type="OrthoDB" id="10547833at2759"/>
<feature type="region of interest" description="Disordered" evidence="1">
    <location>
        <begin position="277"/>
        <end position="297"/>
    </location>
</feature>
<accession>A0A9P3HDK2</accession>
<name>A0A9P3HDK2_9FUNG</name>
<dbReference type="Gene3D" id="3.80.10.10">
    <property type="entry name" value="Ribonuclease Inhibitor"/>
    <property type="match status" value="1"/>
</dbReference>
<dbReference type="InterPro" id="IPR032675">
    <property type="entry name" value="LRR_dom_sf"/>
</dbReference>